<dbReference type="RefSeq" id="WP_193807158.1">
    <property type="nucleotide sequence ID" value="NZ_CP087714.1"/>
</dbReference>
<gene>
    <name evidence="1" type="ORF">LPQ35_10280</name>
</gene>
<dbReference type="GeneID" id="90450085"/>
<keyword evidence="2" id="KW-1185">Reference proteome</keyword>
<dbReference type="EMBL" id="CP087714">
    <property type="protein sequence ID" value="XAT63629.1"/>
    <property type="molecule type" value="Genomic_DNA"/>
</dbReference>
<proteinExistence type="predicted"/>
<sequence length="49" mass="5670">MAPSTRCLNCRHRFEVERGADTAECPYCGTKWRISWMDPEQPKVQGKAE</sequence>
<dbReference type="Gene3D" id="2.20.28.30">
    <property type="entry name" value="RNA polymerase ii, chain L"/>
    <property type="match status" value="1"/>
</dbReference>
<accession>A0ABZ3H3A2</accession>
<evidence type="ECO:0008006" key="3">
    <source>
        <dbReference type="Google" id="ProtNLM"/>
    </source>
</evidence>
<dbReference type="Proteomes" id="UP001492541">
    <property type="component" value="Chromosome"/>
</dbReference>
<evidence type="ECO:0000313" key="1">
    <source>
        <dbReference type="EMBL" id="XAT63629.1"/>
    </source>
</evidence>
<protein>
    <recommendedName>
        <fullName evidence="3">DNA-directed RNA polymerase subunit P</fullName>
    </recommendedName>
</protein>
<organism evidence="1 2">
    <name type="scientific">Geoglobus acetivorans</name>
    <dbReference type="NCBI Taxonomy" id="565033"/>
    <lineage>
        <taxon>Archaea</taxon>
        <taxon>Methanobacteriati</taxon>
        <taxon>Methanobacteriota</taxon>
        <taxon>Archaeoglobi</taxon>
        <taxon>Archaeoglobales</taxon>
        <taxon>Archaeoglobaceae</taxon>
        <taxon>Geoglobus</taxon>
    </lineage>
</organism>
<evidence type="ECO:0000313" key="2">
    <source>
        <dbReference type="Proteomes" id="UP001492541"/>
    </source>
</evidence>
<name>A0ABZ3H3A2_GEOAI</name>
<reference evidence="1 2" key="1">
    <citation type="submission" date="2021-11" db="EMBL/GenBank/DDBJ databases">
        <title>Whole genome of Geoglobus acetivorans.</title>
        <authorList>
            <person name="Liu D."/>
        </authorList>
    </citation>
    <scope>NUCLEOTIDE SEQUENCE [LARGE SCALE GENOMIC DNA]</scope>
    <source>
        <strain evidence="1 2">SBH6</strain>
    </source>
</reference>